<dbReference type="Proteomes" id="UP000726737">
    <property type="component" value="Unassembled WGS sequence"/>
</dbReference>
<evidence type="ECO:0000313" key="1">
    <source>
        <dbReference type="EMBL" id="KAG0247777.1"/>
    </source>
</evidence>
<dbReference type="PANTHER" id="PTHR31362:SF0">
    <property type="entry name" value="EXOSTOSIN DOMAIN-CONTAINING PROTEIN-RELATED"/>
    <property type="match status" value="1"/>
</dbReference>
<comment type="caution">
    <text evidence="1">The sequence shown here is derived from an EMBL/GenBank/DDBJ whole genome shotgun (WGS) entry which is preliminary data.</text>
</comment>
<feature type="non-terminal residue" evidence="1">
    <location>
        <position position="1"/>
    </location>
</feature>
<dbReference type="PANTHER" id="PTHR31362">
    <property type="entry name" value="GLYCOSYLTRANSFERASE STELLO1-RELATED"/>
    <property type="match status" value="1"/>
</dbReference>
<gene>
    <name evidence="1" type="ORF">BG011_000926</name>
</gene>
<dbReference type="InterPro" id="IPR005049">
    <property type="entry name" value="STL-like"/>
</dbReference>
<protein>
    <submittedName>
        <fullName evidence="1">Uncharacterized protein</fullName>
    </submittedName>
</protein>
<name>A0A9P6TVJ1_9FUNG</name>
<dbReference type="EMBL" id="JAAAJA010001219">
    <property type="protein sequence ID" value="KAG0247777.1"/>
    <property type="molecule type" value="Genomic_DNA"/>
</dbReference>
<dbReference type="AlphaFoldDB" id="A0A9P6TVJ1"/>
<keyword evidence="2" id="KW-1185">Reference proteome</keyword>
<reference evidence="1" key="1">
    <citation type="journal article" date="2020" name="Fungal Divers.">
        <title>Resolving the Mortierellaceae phylogeny through synthesis of multi-gene phylogenetics and phylogenomics.</title>
        <authorList>
            <person name="Vandepol N."/>
            <person name="Liber J."/>
            <person name="Desiro A."/>
            <person name="Na H."/>
            <person name="Kennedy M."/>
            <person name="Barry K."/>
            <person name="Grigoriev I.V."/>
            <person name="Miller A.N."/>
            <person name="O'Donnell K."/>
            <person name="Stajich J.E."/>
            <person name="Bonito G."/>
        </authorList>
    </citation>
    <scope>NUCLEOTIDE SEQUENCE</scope>
    <source>
        <strain evidence="1">KOD948</strain>
    </source>
</reference>
<dbReference type="Pfam" id="PF03385">
    <property type="entry name" value="STELLO"/>
    <property type="match status" value="1"/>
</dbReference>
<organism evidence="1 2">
    <name type="scientific">Mortierella polycephala</name>
    <dbReference type="NCBI Taxonomy" id="41804"/>
    <lineage>
        <taxon>Eukaryota</taxon>
        <taxon>Fungi</taxon>
        <taxon>Fungi incertae sedis</taxon>
        <taxon>Mucoromycota</taxon>
        <taxon>Mortierellomycotina</taxon>
        <taxon>Mortierellomycetes</taxon>
        <taxon>Mortierellales</taxon>
        <taxon>Mortierellaceae</taxon>
        <taxon>Mortierella</taxon>
    </lineage>
</organism>
<evidence type="ECO:0000313" key="2">
    <source>
        <dbReference type="Proteomes" id="UP000726737"/>
    </source>
</evidence>
<proteinExistence type="predicted"/>
<sequence>RILWDVNGSLSFTKPTVDQIRNAHNYLDDYEDELQIYSDTSKLIDFLANWSSRSTNVETRIVDLMKAMAKEKFIGAGDVDLAERWVKDLQRMGYVFPKVTVYDEKTVQKSLDTCRKPRQHLVDSRQRSQEALKQCKSDADPAMARIQLTESLDPTTAFKDILLVVNFNWPHYDAIEQLLSIYKPYFPNIVMYGMDVPAGLEEMVKNIDNDHGMIGYKSLVMAMEEYPNYSGYLYTNDDTVLNVFQLAEFDQDKVWKHVPVLTEDIRDRSKPPPFHWHWEKPESTNMWNDPTSLTKAQKQRIADFTKVQGPADIRAYCDAVYVPARISLELTDVLTRFLKHNVFLELGVGLALVAIEPTENWVDWTESYLWYDGERDLWRDYLKPGVGMLHPVKLLQDVQAHDDIINWIQTVDITYK</sequence>
<dbReference type="OrthoDB" id="2346662at2759"/>
<accession>A0A9P6TVJ1</accession>